<name>A0ABV4XG48_9CYAN</name>
<keyword evidence="3" id="KW-0456">Lyase</keyword>
<comment type="caution">
    <text evidence="3">The sequence shown here is derived from an EMBL/GenBank/DDBJ whole genome shotgun (WGS) entry which is preliminary data.</text>
</comment>
<dbReference type="Pfam" id="PF01370">
    <property type="entry name" value="Epimerase"/>
    <property type="match status" value="1"/>
</dbReference>
<dbReference type="Gene3D" id="3.40.50.720">
    <property type="entry name" value="NAD(P)-binding Rossmann-like Domain"/>
    <property type="match status" value="1"/>
</dbReference>
<feature type="domain" description="NAD-dependent epimerase/dehydratase" evidence="2">
    <location>
        <begin position="11"/>
        <end position="250"/>
    </location>
</feature>
<dbReference type="Proteomes" id="UP001576774">
    <property type="component" value="Unassembled WGS sequence"/>
</dbReference>
<gene>
    <name evidence="3" type="primary">rfbG</name>
    <name evidence="3" type="ORF">ACE1CC_33440</name>
</gene>
<dbReference type="Gene3D" id="3.90.25.10">
    <property type="entry name" value="UDP-galactose 4-epimerase, domain 1"/>
    <property type="match status" value="1"/>
</dbReference>
<accession>A0ABV4XG48</accession>
<evidence type="ECO:0000313" key="4">
    <source>
        <dbReference type="Proteomes" id="UP001576774"/>
    </source>
</evidence>
<dbReference type="NCBIfam" id="TIGR02622">
    <property type="entry name" value="CDP_4_6_dhtase"/>
    <property type="match status" value="1"/>
</dbReference>
<protein>
    <submittedName>
        <fullName evidence="3">CDP-glucose 4,6-dehydratase</fullName>
        <ecNumber evidence="3">4.2.1.45</ecNumber>
    </submittedName>
</protein>
<dbReference type="PANTHER" id="PTHR43000">
    <property type="entry name" value="DTDP-D-GLUCOSE 4,6-DEHYDRATASE-RELATED"/>
    <property type="match status" value="1"/>
</dbReference>
<dbReference type="SUPFAM" id="SSF51735">
    <property type="entry name" value="NAD(P)-binding Rossmann-fold domains"/>
    <property type="match status" value="1"/>
</dbReference>
<comment type="similarity">
    <text evidence="1">Belongs to the NAD(P)-dependent epimerase/dehydratase family.</text>
</comment>
<dbReference type="InterPro" id="IPR001509">
    <property type="entry name" value="Epimerase_deHydtase"/>
</dbReference>
<organism evidence="3 4">
    <name type="scientific">Floridaenema aerugineum BLCC-F46</name>
    <dbReference type="NCBI Taxonomy" id="3153654"/>
    <lineage>
        <taxon>Bacteria</taxon>
        <taxon>Bacillati</taxon>
        <taxon>Cyanobacteriota</taxon>
        <taxon>Cyanophyceae</taxon>
        <taxon>Oscillatoriophycideae</taxon>
        <taxon>Aerosakkonematales</taxon>
        <taxon>Aerosakkonemataceae</taxon>
        <taxon>Floridanema</taxon>
        <taxon>Floridanema aerugineum</taxon>
    </lineage>
</organism>
<evidence type="ECO:0000313" key="3">
    <source>
        <dbReference type="EMBL" id="MFB2881782.1"/>
    </source>
</evidence>
<dbReference type="RefSeq" id="WP_413274751.1">
    <property type="nucleotide sequence ID" value="NZ_JBHFNQ010000244.1"/>
</dbReference>
<sequence length="356" mass="39936">MDRTFWQKRRVLLTGHTGFKGSWLSLWLQSIGVELLGYALPPPTNPSLFEVARVAEGMTSVIGDVTDYEHLRKVIADFQPEIIIHMAAQTVVHTSYIDPVTNYNTNVMGTVYLLEAIRHLGGVKAVVNVTSDKCYENREWVWGYRENDPLGGYDPYSSSKACAEIVTAAYRDSFFNINNYSEHGVAIATARAGNVIGAGDWTANGLIADLIRSFLEHKSIQIRNPYATRPWQYVLDALNGYLTLAERLYNKGPAFAEAWNFGPNESDMKPVDWIVEKMLSLWGEGVTWEKDQTCQFHESNSLSLSCSKAHLKLAWTPKMSLEAALSQIINWTKGYQTGADMRAMTIDAISQYMDLG</sequence>
<evidence type="ECO:0000256" key="1">
    <source>
        <dbReference type="ARBA" id="ARBA00007637"/>
    </source>
</evidence>
<dbReference type="EC" id="4.2.1.45" evidence="3"/>
<reference evidence="3 4" key="1">
    <citation type="submission" date="2024-09" db="EMBL/GenBank/DDBJ databases">
        <title>Floridaenema gen nov. (Aerosakkonemataceae, Aerosakkonematales ord. nov., Cyanobacteria) from benthic tropical and subtropical fresh waters, with the description of four new species.</title>
        <authorList>
            <person name="Moretto J.A."/>
            <person name="Berthold D.E."/>
            <person name="Lefler F.W."/>
            <person name="Huang I.-S."/>
            <person name="Laughinghouse H. IV."/>
        </authorList>
    </citation>
    <scope>NUCLEOTIDE SEQUENCE [LARGE SCALE GENOMIC DNA]</scope>
    <source>
        <strain evidence="3 4">BLCC-F46</strain>
    </source>
</reference>
<evidence type="ECO:0000259" key="2">
    <source>
        <dbReference type="Pfam" id="PF01370"/>
    </source>
</evidence>
<dbReference type="InterPro" id="IPR036291">
    <property type="entry name" value="NAD(P)-bd_dom_sf"/>
</dbReference>
<dbReference type="EMBL" id="JBHFNQ010000244">
    <property type="protein sequence ID" value="MFB2881782.1"/>
    <property type="molecule type" value="Genomic_DNA"/>
</dbReference>
<proteinExistence type="inferred from homology"/>
<keyword evidence="4" id="KW-1185">Reference proteome</keyword>
<dbReference type="InterPro" id="IPR013445">
    <property type="entry name" value="CDP_4_6_deHydtase"/>
</dbReference>
<dbReference type="CDD" id="cd05252">
    <property type="entry name" value="CDP_GD_SDR_e"/>
    <property type="match status" value="1"/>
</dbReference>
<dbReference type="GO" id="GO:0047733">
    <property type="term" value="F:CDP-glucose 4,6-dehydratase activity"/>
    <property type="evidence" value="ECO:0007669"/>
    <property type="project" value="UniProtKB-EC"/>
</dbReference>